<gene>
    <name evidence="1" type="ORF">NC653_002048</name>
</gene>
<proteinExistence type="predicted"/>
<reference evidence="1 2" key="1">
    <citation type="journal article" date="2023" name="Mol. Ecol. Resour.">
        <title>Chromosome-level genome assembly of a triploid poplar Populus alba 'Berolinensis'.</title>
        <authorList>
            <person name="Chen S."/>
            <person name="Yu Y."/>
            <person name="Wang X."/>
            <person name="Wang S."/>
            <person name="Zhang T."/>
            <person name="Zhou Y."/>
            <person name="He R."/>
            <person name="Meng N."/>
            <person name="Wang Y."/>
            <person name="Liu W."/>
            <person name="Liu Z."/>
            <person name="Liu J."/>
            <person name="Guo Q."/>
            <person name="Huang H."/>
            <person name="Sederoff R.R."/>
            <person name="Wang G."/>
            <person name="Qu G."/>
            <person name="Chen S."/>
        </authorList>
    </citation>
    <scope>NUCLEOTIDE SEQUENCE [LARGE SCALE GENOMIC DNA]</scope>
    <source>
        <strain evidence="1">SC-2020</strain>
    </source>
</reference>
<evidence type="ECO:0000313" key="2">
    <source>
        <dbReference type="Proteomes" id="UP001164929"/>
    </source>
</evidence>
<dbReference type="EMBL" id="JAQIZT010000001">
    <property type="protein sequence ID" value="KAJ7011830.1"/>
    <property type="molecule type" value="Genomic_DNA"/>
</dbReference>
<accession>A0AAD6RNX0</accession>
<comment type="caution">
    <text evidence="1">The sequence shown here is derived from an EMBL/GenBank/DDBJ whole genome shotgun (WGS) entry which is preliminary data.</text>
</comment>
<name>A0AAD6RNX0_9ROSI</name>
<dbReference type="Proteomes" id="UP001164929">
    <property type="component" value="Chromosome 1"/>
</dbReference>
<evidence type="ECO:0000313" key="1">
    <source>
        <dbReference type="EMBL" id="KAJ7011830.1"/>
    </source>
</evidence>
<dbReference type="AlphaFoldDB" id="A0AAD6RNX0"/>
<keyword evidence="2" id="KW-1185">Reference proteome</keyword>
<protein>
    <submittedName>
        <fullName evidence="1">Uncharacterized protein</fullName>
    </submittedName>
</protein>
<organism evidence="1 2">
    <name type="scientific">Populus alba x Populus x berolinensis</name>
    <dbReference type="NCBI Taxonomy" id="444605"/>
    <lineage>
        <taxon>Eukaryota</taxon>
        <taxon>Viridiplantae</taxon>
        <taxon>Streptophyta</taxon>
        <taxon>Embryophyta</taxon>
        <taxon>Tracheophyta</taxon>
        <taxon>Spermatophyta</taxon>
        <taxon>Magnoliopsida</taxon>
        <taxon>eudicotyledons</taxon>
        <taxon>Gunneridae</taxon>
        <taxon>Pentapetalae</taxon>
        <taxon>rosids</taxon>
        <taxon>fabids</taxon>
        <taxon>Malpighiales</taxon>
        <taxon>Salicaceae</taxon>
        <taxon>Saliceae</taxon>
        <taxon>Populus</taxon>
    </lineage>
</organism>
<sequence>MSIIAGAYADGWRRANSAHSVGLKFLN</sequence>